<organism evidence="2 3">
    <name type="scientific">Invertebrate iridescent virus 22</name>
    <dbReference type="NCBI Taxonomy" id="345198"/>
    <lineage>
        <taxon>Viruses</taxon>
        <taxon>Varidnaviria</taxon>
        <taxon>Bamfordvirae</taxon>
        <taxon>Nucleocytoviricota</taxon>
        <taxon>Megaviricetes</taxon>
        <taxon>Pimascovirales</taxon>
        <taxon>Pimascovirales incertae sedis</taxon>
        <taxon>Iridoviridae</taxon>
        <taxon>Betairidovirinae</taxon>
        <taxon>Chloriridovirus</taxon>
        <taxon>Chloriridovirus simulium1</taxon>
    </lineage>
</organism>
<dbReference type="InterPro" id="IPR050190">
    <property type="entry name" value="UPF0213_domain"/>
</dbReference>
<dbReference type="SUPFAM" id="SSF82771">
    <property type="entry name" value="GIY-YIG endonuclease"/>
    <property type="match status" value="1"/>
</dbReference>
<keyword evidence="3" id="KW-1185">Reference proteome</keyword>
<dbReference type="GeneID" id="16414472"/>
<dbReference type="InterPro" id="IPR000305">
    <property type="entry name" value="GIY-YIG_endonuc"/>
</dbReference>
<evidence type="ECO:0000313" key="2">
    <source>
        <dbReference type="EMBL" id="CCV01810.1"/>
    </source>
</evidence>
<dbReference type="PANTHER" id="PTHR34477:SF1">
    <property type="entry name" value="UPF0213 PROTEIN YHBQ"/>
    <property type="match status" value="1"/>
</dbReference>
<dbReference type="RefSeq" id="YP_008357431.1">
    <property type="nucleotide sequence ID" value="NC_021901.1"/>
</dbReference>
<dbReference type="PANTHER" id="PTHR34477">
    <property type="entry name" value="UPF0213 PROTEIN YHBQ"/>
    <property type="match status" value="1"/>
</dbReference>
<reference evidence="2 3" key="1">
    <citation type="journal article" date="2013" name="J. Gen. Virol.">
        <title>Complete genome sequence of invertebrate iridescent virus 22 isolated from a blackfly larva.</title>
        <authorList>
            <person name="Piegu B."/>
            <person name="Guizard S."/>
            <person name="Spears T."/>
            <person name="Cruaud C."/>
            <person name="Couloux A."/>
            <person name="Bideshi D.K."/>
            <person name="Federici B.A."/>
            <person name="Bigot Y."/>
        </authorList>
    </citation>
    <scope>NUCLEOTIDE SEQUENCE [LARGE SCALE GENOMIC DNA]</scope>
</reference>
<feature type="domain" description="GIY-YIG" evidence="1">
    <location>
        <begin position="47"/>
        <end position="124"/>
    </location>
</feature>
<sequence>MNLELISNHVLQSYVLQLCIYLEKTYNIQRNLIIKKWNLISGIKIPLFWYLYIIESKNGWYTGITTCVSDRFKKHCSGKGAKYLKGKKCLKLIFQKMIGTHSMALKEEYRVKNLTKKNKLKYIQNNL</sequence>
<dbReference type="EMBL" id="HF920633">
    <property type="protein sequence ID" value="CCV01810.1"/>
    <property type="molecule type" value="Genomic_DNA"/>
</dbReference>
<dbReference type="CDD" id="cd10456">
    <property type="entry name" value="GIY-YIG_UPF0213"/>
    <property type="match status" value="1"/>
</dbReference>
<evidence type="ECO:0000259" key="1">
    <source>
        <dbReference type="PROSITE" id="PS50164"/>
    </source>
</evidence>
<dbReference type="InterPro" id="IPR035901">
    <property type="entry name" value="GIY-YIG_endonuc_sf"/>
</dbReference>
<dbReference type="KEGG" id="vg:16414472"/>
<gene>
    <name evidence="2" type="primary">133R</name>
    <name evidence="2" type="ORF">IIV22_133R</name>
</gene>
<dbReference type="Gene3D" id="3.40.1440.10">
    <property type="entry name" value="GIY-YIG endonuclease"/>
    <property type="match status" value="1"/>
</dbReference>
<protein>
    <submittedName>
        <fullName evidence="2">GIY-YIG domain protein</fullName>
    </submittedName>
</protein>
<accession>S6DF82</accession>
<dbReference type="PROSITE" id="PS50164">
    <property type="entry name" value="GIY_YIG"/>
    <property type="match status" value="1"/>
</dbReference>
<evidence type="ECO:0000313" key="3">
    <source>
        <dbReference type="Proteomes" id="UP000154968"/>
    </source>
</evidence>
<name>S6DF82_9VIRU</name>
<dbReference type="Pfam" id="PF01541">
    <property type="entry name" value="GIY-YIG"/>
    <property type="match status" value="1"/>
</dbReference>
<dbReference type="Proteomes" id="UP000154968">
    <property type="component" value="Segment"/>
</dbReference>
<proteinExistence type="predicted"/>